<evidence type="ECO:0000259" key="7">
    <source>
        <dbReference type="PROSITE" id="PS50111"/>
    </source>
</evidence>
<evidence type="ECO:0000256" key="1">
    <source>
        <dbReference type="ARBA" id="ARBA00004429"/>
    </source>
</evidence>
<comment type="subcellular location">
    <subcellularLocation>
        <location evidence="1">Cell inner membrane</location>
        <topology evidence="1">Multi-pass membrane protein</topology>
    </subcellularLocation>
</comment>
<dbReference type="InterPro" id="IPR000727">
    <property type="entry name" value="T_SNARE_dom"/>
</dbReference>
<gene>
    <name evidence="10" type="ORF">ABS361_16320</name>
</gene>
<evidence type="ECO:0000313" key="10">
    <source>
        <dbReference type="EMBL" id="XBY43630.1"/>
    </source>
</evidence>
<evidence type="ECO:0000256" key="2">
    <source>
        <dbReference type="ARBA" id="ARBA00022519"/>
    </source>
</evidence>
<accession>A0AAU7X7R8</accession>
<evidence type="ECO:0000256" key="4">
    <source>
        <dbReference type="ARBA" id="ARBA00029447"/>
    </source>
</evidence>
<dbReference type="AlphaFoldDB" id="A0AAU7X7R8"/>
<keyword evidence="6" id="KW-0175">Coiled coil</keyword>
<keyword evidence="2" id="KW-0472">Membrane</keyword>
<dbReference type="RefSeq" id="WP_407048730.1">
    <property type="nucleotide sequence ID" value="NZ_CP158568.1"/>
</dbReference>
<keyword evidence="3 5" id="KW-0807">Transducer</keyword>
<dbReference type="PROSITE" id="PS50111">
    <property type="entry name" value="CHEMOTAXIS_TRANSDUC_2"/>
    <property type="match status" value="1"/>
</dbReference>
<dbReference type="InterPro" id="IPR003660">
    <property type="entry name" value="HAMP_dom"/>
</dbReference>
<sequence>MSFKHWSMTWKVVSLLLLLGVTSLAGVFYATQKLISIDDRYSRLLEEDAKALVRMVRSSRFITQYQLGMANALLAKSEEANAAAAGIREAALKGFESNFAEAYKRLPAERATLDGFRDAFKAAIDGPCASVLRLAAKNTDEAMAQGFAQMEQSCMPQLKRGSDAVTAFNQRLVEMLDSKSDDATTDSLTTARNTLIGLAASILAVVGLAVLVVRRGVVAPIRASMGTMTGLGRGELAVAVAGTERRDEIGAMAKTLELLRDQLRDAEQARAERAAREEADRQALARRERLASDFISRMQSLATGFAQSSGEVADSAKNLSATAEETSRQAQAVAAAAEEAATNVQTVASSSEEMAASVREITSQVGHSSKVADTAFAEAEASNIRISTLATAAAAIGDVINLIKGIADQTNLLALNATIEAARAGEAGKGFAVVAAEVKQLASQTSRATEEIGAKVGEIQQATEDSVRSMGAIVQVIGNIKEIAASIASAVEEQGAATGEIARNCQQAATGTNQVTQNISGVGQAAEMTGAASTQLMNLSKGLSDQAVDLRKTVETFVRDFAA</sequence>
<dbReference type="SUPFAM" id="SSF58104">
    <property type="entry name" value="Methyl-accepting chemotaxis protein (MCP) signaling domain"/>
    <property type="match status" value="1"/>
</dbReference>
<proteinExistence type="inferred from homology"/>
<keyword evidence="2" id="KW-1003">Cell membrane</keyword>
<dbReference type="PANTHER" id="PTHR32089">
    <property type="entry name" value="METHYL-ACCEPTING CHEMOTAXIS PROTEIN MCPB"/>
    <property type="match status" value="1"/>
</dbReference>
<name>A0AAU7X7R8_9HYPH</name>
<dbReference type="Gene3D" id="1.10.287.950">
    <property type="entry name" value="Methyl-accepting chemotaxis protein"/>
    <property type="match status" value="1"/>
</dbReference>
<dbReference type="PROSITE" id="PS50192">
    <property type="entry name" value="T_SNARE"/>
    <property type="match status" value="1"/>
</dbReference>
<feature type="domain" description="HAMP" evidence="9">
    <location>
        <begin position="215"/>
        <end position="268"/>
    </location>
</feature>
<evidence type="ECO:0000259" key="9">
    <source>
        <dbReference type="PROSITE" id="PS50885"/>
    </source>
</evidence>
<keyword evidence="2" id="KW-0997">Cell inner membrane</keyword>
<dbReference type="GO" id="GO:0005886">
    <property type="term" value="C:plasma membrane"/>
    <property type="evidence" value="ECO:0007669"/>
    <property type="project" value="UniProtKB-SubCell"/>
</dbReference>
<evidence type="ECO:0000256" key="6">
    <source>
        <dbReference type="SAM" id="Coils"/>
    </source>
</evidence>
<comment type="similarity">
    <text evidence="4">Belongs to the methyl-accepting chemotaxis (MCP) protein family.</text>
</comment>
<evidence type="ECO:0000259" key="8">
    <source>
        <dbReference type="PROSITE" id="PS50192"/>
    </source>
</evidence>
<evidence type="ECO:0000256" key="5">
    <source>
        <dbReference type="PROSITE-ProRule" id="PRU00284"/>
    </source>
</evidence>
<dbReference type="PANTHER" id="PTHR32089:SF112">
    <property type="entry name" value="LYSOZYME-LIKE PROTEIN-RELATED"/>
    <property type="match status" value="1"/>
</dbReference>
<dbReference type="PROSITE" id="PS50885">
    <property type="entry name" value="HAMP"/>
    <property type="match status" value="1"/>
</dbReference>
<feature type="coiled-coil region" evidence="6">
    <location>
        <begin position="249"/>
        <end position="279"/>
    </location>
</feature>
<dbReference type="SMART" id="SM00283">
    <property type="entry name" value="MA"/>
    <property type="match status" value="1"/>
</dbReference>
<dbReference type="GO" id="GO:0007165">
    <property type="term" value="P:signal transduction"/>
    <property type="evidence" value="ECO:0007669"/>
    <property type="project" value="UniProtKB-KW"/>
</dbReference>
<dbReference type="Gene3D" id="6.10.340.10">
    <property type="match status" value="1"/>
</dbReference>
<protein>
    <submittedName>
        <fullName evidence="10">Methyl-accepting chemotaxis protein</fullName>
    </submittedName>
</protein>
<dbReference type="KEGG" id="mflg:ABS361_16320"/>
<dbReference type="InterPro" id="IPR004089">
    <property type="entry name" value="MCPsignal_dom"/>
</dbReference>
<evidence type="ECO:0000256" key="3">
    <source>
        <dbReference type="ARBA" id="ARBA00023224"/>
    </source>
</evidence>
<dbReference type="EMBL" id="CP158568">
    <property type="protein sequence ID" value="XBY43630.1"/>
    <property type="molecule type" value="Genomic_DNA"/>
</dbReference>
<dbReference type="SMART" id="SM00304">
    <property type="entry name" value="HAMP"/>
    <property type="match status" value="1"/>
</dbReference>
<feature type="domain" description="Methyl-accepting transducer" evidence="7">
    <location>
        <begin position="308"/>
        <end position="537"/>
    </location>
</feature>
<feature type="domain" description="T-SNARE coiled-coil homology" evidence="8">
    <location>
        <begin position="460"/>
        <end position="522"/>
    </location>
</feature>
<reference evidence="10" key="1">
    <citation type="submission" date="2024-06" db="EMBL/GenBank/DDBJ databases">
        <title>Methylostella associata gen. nov., sp. nov., a novel Ancalomicrobiaceae-affiliated facultatively methylotrophic bacteria that feed on methanotrophs of the genus Methylococcus.</title>
        <authorList>
            <person name="Saltykova V."/>
            <person name="Danilova O.V."/>
            <person name="Oshkin I.Y."/>
            <person name="Belova S.E."/>
            <person name="Pimenov N.V."/>
            <person name="Dedysh S.N."/>
        </authorList>
    </citation>
    <scope>NUCLEOTIDE SEQUENCE</scope>
    <source>
        <strain evidence="10">S20</strain>
    </source>
</reference>
<dbReference type="Pfam" id="PF00015">
    <property type="entry name" value="MCPsignal"/>
    <property type="match status" value="1"/>
</dbReference>
<organism evidence="10">
    <name type="scientific">Methyloraptor flagellatus</name>
    <dbReference type="NCBI Taxonomy" id="3162530"/>
    <lineage>
        <taxon>Bacteria</taxon>
        <taxon>Pseudomonadati</taxon>
        <taxon>Pseudomonadota</taxon>
        <taxon>Alphaproteobacteria</taxon>
        <taxon>Hyphomicrobiales</taxon>
        <taxon>Ancalomicrobiaceae</taxon>
        <taxon>Methyloraptor</taxon>
    </lineage>
</organism>